<proteinExistence type="predicted"/>
<gene>
    <name evidence="1" type="ORF">MNOR_LOCUS36563</name>
</gene>
<protein>
    <submittedName>
        <fullName evidence="1">Uncharacterized protein</fullName>
    </submittedName>
</protein>
<reference evidence="1 2" key="1">
    <citation type="submission" date="2024-05" db="EMBL/GenBank/DDBJ databases">
        <authorList>
            <person name="Wallberg A."/>
        </authorList>
    </citation>
    <scope>NUCLEOTIDE SEQUENCE [LARGE SCALE GENOMIC DNA]</scope>
</reference>
<sequence>MGEIVAVIGGSGFLGRHVVRHLQEEAASSEKGCLQIKEIRVLDIKEFYTNIEIEWEIGDGRKVYLKDDSQCSTYSPSSGSPECEDAAGGVCLTPVFQRVNICDRKALVEAMKRVTMVVNCSAVLPDLYHEDFGDKRHMDQVNVQG</sequence>
<evidence type="ECO:0000313" key="2">
    <source>
        <dbReference type="Proteomes" id="UP001497623"/>
    </source>
</evidence>
<organism evidence="1 2">
    <name type="scientific">Meganyctiphanes norvegica</name>
    <name type="common">Northern krill</name>
    <name type="synonym">Thysanopoda norvegica</name>
    <dbReference type="NCBI Taxonomy" id="48144"/>
    <lineage>
        <taxon>Eukaryota</taxon>
        <taxon>Metazoa</taxon>
        <taxon>Ecdysozoa</taxon>
        <taxon>Arthropoda</taxon>
        <taxon>Crustacea</taxon>
        <taxon>Multicrustacea</taxon>
        <taxon>Malacostraca</taxon>
        <taxon>Eumalacostraca</taxon>
        <taxon>Eucarida</taxon>
        <taxon>Euphausiacea</taxon>
        <taxon>Euphausiidae</taxon>
        <taxon>Meganyctiphanes</taxon>
    </lineage>
</organism>
<dbReference type="Gene3D" id="3.40.50.720">
    <property type="entry name" value="NAD(P)-binding Rossmann-like Domain"/>
    <property type="match status" value="1"/>
</dbReference>
<evidence type="ECO:0000313" key="1">
    <source>
        <dbReference type="EMBL" id="CAL4191144.1"/>
    </source>
</evidence>
<feature type="non-terminal residue" evidence="1">
    <location>
        <position position="145"/>
    </location>
</feature>
<dbReference type="Proteomes" id="UP001497623">
    <property type="component" value="Unassembled WGS sequence"/>
</dbReference>
<dbReference type="InterPro" id="IPR036291">
    <property type="entry name" value="NAD(P)-bd_dom_sf"/>
</dbReference>
<dbReference type="EMBL" id="CAXKWB010067571">
    <property type="protein sequence ID" value="CAL4191144.1"/>
    <property type="molecule type" value="Genomic_DNA"/>
</dbReference>
<keyword evidence="2" id="KW-1185">Reference proteome</keyword>
<dbReference type="SUPFAM" id="SSF51735">
    <property type="entry name" value="NAD(P)-binding Rossmann-fold domains"/>
    <property type="match status" value="1"/>
</dbReference>
<name>A0AAV2SGV7_MEGNR</name>
<dbReference type="AlphaFoldDB" id="A0AAV2SGV7"/>
<comment type="caution">
    <text evidence="1">The sequence shown here is derived from an EMBL/GenBank/DDBJ whole genome shotgun (WGS) entry which is preliminary data.</text>
</comment>
<accession>A0AAV2SGV7</accession>